<sequence>NMALKKETFTTIDKVCPDNVIFASNTSGLSITETASVTKRADRFVGMHFFNPVPMMQLVEIVKGYDTSAETVSVIRELAAKMGKTSILVNDTPGFATSRLIGVLQNEAIHAFAEGIASAEDIDLGMKLGMNHPMGPLELAAELDYVIVCPPLKPFDYVGLLSLNGEDNNGHGGEGADLL</sequence>
<dbReference type="GO" id="GO:0006631">
    <property type="term" value="P:fatty acid metabolic process"/>
    <property type="evidence" value="ECO:0007669"/>
    <property type="project" value="InterPro"/>
</dbReference>
<dbReference type="InterPro" id="IPR036291">
    <property type="entry name" value="NAD(P)-bd_dom_sf"/>
</dbReference>
<evidence type="ECO:0000313" key="4">
    <source>
        <dbReference type="EMBL" id="GAG08952.1"/>
    </source>
</evidence>
<feature type="domain" description="3-hydroxyacyl-CoA dehydrogenase NAD binding" evidence="3">
    <location>
        <begin position="1"/>
        <end position="92"/>
    </location>
</feature>
<dbReference type="SUPFAM" id="SSF48179">
    <property type="entry name" value="6-phosphogluconate dehydrogenase C-terminal domain-like"/>
    <property type="match status" value="1"/>
</dbReference>
<protein>
    <recommendedName>
        <fullName evidence="5">3-hydroxyacyl-CoA dehydrogenase NAD binding domain-containing protein</fullName>
    </recommendedName>
</protein>
<keyword evidence="1" id="KW-0560">Oxidoreductase</keyword>
<dbReference type="EMBL" id="BARS01020580">
    <property type="protein sequence ID" value="GAG08952.1"/>
    <property type="molecule type" value="Genomic_DNA"/>
</dbReference>
<dbReference type="Gene3D" id="3.40.50.720">
    <property type="entry name" value="NAD(P)-binding Rossmann-like Domain"/>
    <property type="match status" value="1"/>
</dbReference>
<feature type="non-terminal residue" evidence="4">
    <location>
        <position position="1"/>
    </location>
</feature>
<organism evidence="4">
    <name type="scientific">marine sediment metagenome</name>
    <dbReference type="NCBI Taxonomy" id="412755"/>
    <lineage>
        <taxon>unclassified sequences</taxon>
        <taxon>metagenomes</taxon>
        <taxon>ecological metagenomes</taxon>
    </lineage>
</organism>
<dbReference type="SUPFAM" id="SSF51735">
    <property type="entry name" value="NAD(P)-binding Rossmann-fold domains"/>
    <property type="match status" value="1"/>
</dbReference>
<dbReference type="InterPro" id="IPR013328">
    <property type="entry name" value="6PGD_dom2"/>
</dbReference>
<dbReference type="GO" id="GO:0070403">
    <property type="term" value="F:NAD+ binding"/>
    <property type="evidence" value="ECO:0007669"/>
    <property type="project" value="InterPro"/>
</dbReference>
<dbReference type="Pfam" id="PF00725">
    <property type="entry name" value="3HCDH"/>
    <property type="match status" value="1"/>
</dbReference>
<dbReference type="Pfam" id="PF02737">
    <property type="entry name" value="3HCDH_N"/>
    <property type="match status" value="1"/>
</dbReference>
<evidence type="ECO:0000259" key="3">
    <source>
        <dbReference type="Pfam" id="PF02737"/>
    </source>
</evidence>
<dbReference type="PANTHER" id="PTHR48075">
    <property type="entry name" value="3-HYDROXYACYL-COA DEHYDROGENASE FAMILY PROTEIN"/>
    <property type="match status" value="1"/>
</dbReference>
<gene>
    <name evidence="4" type="ORF">S01H1_33165</name>
</gene>
<accession>X0VCI1</accession>
<evidence type="ECO:0000259" key="2">
    <source>
        <dbReference type="Pfam" id="PF00725"/>
    </source>
</evidence>
<dbReference type="PANTHER" id="PTHR48075:SF5">
    <property type="entry name" value="3-HYDROXYBUTYRYL-COA DEHYDROGENASE"/>
    <property type="match status" value="1"/>
</dbReference>
<evidence type="ECO:0008006" key="5">
    <source>
        <dbReference type="Google" id="ProtNLM"/>
    </source>
</evidence>
<feature type="domain" description="3-hydroxyacyl-CoA dehydrogenase C-terminal" evidence="2">
    <location>
        <begin position="94"/>
        <end position="142"/>
    </location>
</feature>
<comment type="caution">
    <text evidence="4">The sequence shown here is derived from an EMBL/GenBank/DDBJ whole genome shotgun (WGS) entry which is preliminary data.</text>
</comment>
<dbReference type="GO" id="GO:0016616">
    <property type="term" value="F:oxidoreductase activity, acting on the CH-OH group of donors, NAD or NADP as acceptor"/>
    <property type="evidence" value="ECO:0007669"/>
    <property type="project" value="InterPro"/>
</dbReference>
<dbReference type="Gene3D" id="1.10.1040.10">
    <property type="entry name" value="N-(1-d-carboxylethyl)-l-norvaline Dehydrogenase, domain 2"/>
    <property type="match status" value="1"/>
</dbReference>
<evidence type="ECO:0000256" key="1">
    <source>
        <dbReference type="ARBA" id="ARBA00023002"/>
    </source>
</evidence>
<dbReference type="AlphaFoldDB" id="X0VCI1"/>
<reference evidence="4" key="1">
    <citation type="journal article" date="2014" name="Front. Microbiol.">
        <title>High frequency of phylogenetically diverse reductive dehalogenase-homologous genes in deep subseafloor sedimentary metagenomes.</title>
        <authorList>
            <person name="Kawai M."/>
            <person name="Futagami T."/>
            <person name="Toyoda A."/>
            <person name="Takaki Y."/>
            <person name="Nishi S."/>
            <person name="Hori S."/>
            <person name="Arai W."/>
            <person name="Tsubouchi T."/>
            <person name="Morono Y."/>
            <person name="Uchiyama I."/>
            <person name="Ito T."/>
            <person name="Fujiyama A."/>
            <person name="Inagaki F."/>
            <person name="Takami H."/>
        </authorList>
    </citation>
    <scope>NUCLEOTIDE SEQUENCE</scope>
    <source>
        <strain evidence="4">Expedition CK06-06</strain>
    </source>
</reference>
<name>X0VCI1_9ZZZZ</name>
<dbReference type="InterPro" id="IPR006108">
    <property type="entry name" value="3HC_DH_C"/>
</dbReference>
<proteinExistence type="predicted"/>
<dbReference type="InterPro" id="IPR008927">
    <property type="entry name" value="6-PGluconate_DH-like_C_sf"/>
</dbReference>
<dbReference type="InterPro" id="IPR006176">
    <property type="entry name" value="3-OHacyl-CoA_DH_NAD-bd"/>
</dbReference>